<dbReference type="PANTHER" id="PTHR14949:SF56">
    <property type="entry name" value="EGF-LIKE-DOMAIN, MULTIPLE 7"/>
    <property type="match status" value="1"/>
</dbReference>
<evidence type="ECO:0000256" key="1">
    <source>
        <dbReference type="ARBA" id="ARBA00022729"/>
    </source>
</evidence>
<dbReference type="KEGG" id="ngr:NAEGRDRAFT_53247"/>
<dbReference type="InterPro" id="IPR009030">
    <property type="entry name" value="Growth_fac_rcpt_cys_sf"/>
</dbReference>
<dbReference type="SUPFAM" id="SSF57184">
    <property type="entry name" value="Growth factor receptor domain"/>
    <property type="match status" value="1"/>
</dbReference>
<dbReference type="eggNOG" id="KOG1225">
    <property type="taxonomic scope" value="Eukaryota"/>
</dbReference>
<evidence type="ECO:0000313" key="8">
    <source>
        <dbReference type="Proteomes" id="UP000006671"/>
    </source>
</evidence>
<dbReference type="Pfam" id="PF02010">
    <property type="entry name" value="REJ"/>
    <property type="match status" value="2"/>
</dbReference>
<dbReference type="PROSITE" id="PS00022">
    <property type="entry name" value="EGF_1"/>
    <property type="match status" value="14"/>
</dbReference>
<dbReference type="InterPro" id="IPR000033">
    <property type="entry name" value="LDLR_classB_rpt"/>
</dbReference>
<evidence type="ECO:0000256" key="4">
    <source>
        <dbReference type="PROSITE-ProRule" id="PRU00076"/>
    </source>
</evidence>
<dbReference type="Pfam" id="PF07974">
    <property type="entry name" value="EGF_2"/>
    <property type="match status" value="2"/>
</dbReference>
<comment type="caution">
    <text evidence="4">Lacks conserved residue(s) required for the propagation of feature annotation.</text>
</comment>
<feature type="disulfide bond" evidence="4">
    <location>
        <begin position="2388"/>
        <end position="2397"/>
    </location>
</feature>
<keyword evidence="2" id="KW-0677">Repeat</keyword>
<dbReference type="InterPro" id="IPR000742">
    <property type="entry name" value="EGF"/>
</dbReference>
<dbReference type="STRING" id="5762.D2VYF1"/>
<organism evidence="8">
    <name type="scientific">Naegleria gruberi</name>
    <name type="common">Amoeba</name>
    <dbReference type="NCBI Taxonomy" id="5762"/>
    <lineage>
        <taxon>Eukaryota</taxon>
        <taxon>Discoba</taxon>
        <taxon>Heterolobosea</taxon>
        <taxon>Tetramitia</taxon>
        <taxon>Eutetramitia</taxon>
        <taxon>Vahlkampfiidae</taxon>
        <taxon>Naegleria</taxon>
    </lineage>
</organism>
<evidence type="ECO:0000256" key="3">
    <source>
        <dbReference type="ARBA" id="ARBA00023157"/>
    </source>
</evidence>
<dbReference type="GeneID" id="8853881"/>
<dbReference type="Gene3D" id="2.40.10.500">
    <property type="match status" value="1"/>
</dbReference>
<dbReference type="SMART" id="SM00135">
    <property type="entry name" value="LY"/>
    <property type="match status" value="5"/>
</dbReference>
<keyword evidence="3 4" id="KW-1015">Disulfide bond</keyword>
<feature type="disulfide bond" evidence="4">
    <location>
        <begin position="1222"/>
        <end position="1231"/>
    </location>
</feature>
<dbReference type="SUPFAM" id="SSF63829">
    <property type="entry name" value="Calcium-dependent phosphotriesterase"/>
    <property type="match status" value="3"/>
</dbReference>
<dbReference type="InterPro" id="IPR001258">
    <property type="entry name" value="NHL_repeat"/>
</dbReference>
<gene>
    <name evidence="7" type="ORF">NAEGRDRAFT_53247</name>
</gene>
<evidence type="ECO:0000256" key="2">
    <source>
        <dbReference type="ARBA" id="ARBA00022737"/>
    </source>
</evidence>
<feature type="domain" description="EGF-like" evidence="6">
    <location>
        <begin position="1896"/>
        <end position="1935"/>
    </location>
</feature>
<protein>
    <submittedName>
        <fullName evidence="7">Predicted protein</fullName>
    </submittedName>
</protein>
<feature type="domain" description="EGF-like" evidence="6">
    <location>
        <begin position="2359"/>
        <end position="2398"/>
    </location>
</feature>
<keyword evidence="5" id="KW-0472">Membrane</keyword>
<sequence>MAVHYSKGSCSTTTLLLEEQDVAEGVERLSPLVLNLRLDFMPPVLINNIYCPNIKWCTLSGAYGLKRKCRIEIMFILYKLNLKKMATFIQEKQMAVSKGAQKSSIISTMMMIIFVCLLFLANSIRGIDFEVAPYYKVTTLLREADKVECVRFGPKGIYYSKPYQIVLYSLDSSSMYVTQGAGNFGTGERGDTNGARYWRDITGTYSLKSKIDYPYKFAFHAGRSKTYFALANHQVKLDTDDVISPFIGKPNVTGNAEGDPTSECLLNDPQGVDVSFDGDFVYVADTGNNLIKYTSYKDGVFVISNLAGTGNTTSLVDGVNALQVDLNRPVSVRFSKKTGEIYIAEKGNHVIRKVRKDNIASVAVGSIGISGYNGDFKSSLDSFLSEPSDIAISTSGVIYIADSGNNRVRKVYQNGTITTVCGNGMNMYGGDSLDSRRTAIGGVNSVDVNENGELVISHMNYIRKLTPICYNGYVFNSETHLCNPYFQCFGKKHTEPYVCSGRGSCINHNCICKEGFEGEKCETISKVFNVKRLLVSGEVTNLPPSILAANMKHLQVSNTGDMIVLTQDGILGRLVGNSLVKVSQSSLALFYLEEDGSILTTSTTSIIKIGIDGAILSLVKTTNFYDVDGVSPTNINIGAFSCITQDQVSKVYYVTEYYSNVFAKVENGKLALLISNTKGFADGLKNVARSTSPKFVYAYGGTVIFSDYNRIRMWKDYTTTTIAGNGIEGYNGNNVPKLACSFGEIVGFHVVRKSATVFWIYVSDSYSRTIRLIKTNENNVTIIAGSPGTGKYMNFEDNPKKAIFSLPIGLSMVNDTLYFIDQGSSRIMSLSPDGTKLTTIAGGRGVLNVGENLDQRFSYFGPSPTGIYLKESPTRELLISDSNIGRIRKSIFENNLWGNVTTLAGTSTSELPVDKGMDGDCLTCAFLRPSKIRFGGNETLLVSESINTVKLINVGQGSVRTLVGTPYTNPLQNPSLVTVNTSAIGFQIDGLRDAILVGDELVFAEKSRILKVNSQGLIEIVAGDGNGYSCNFGNYMSAKMAKFGNNAVGTKLVTSLDYYDGEIYILEEYALRKVNSKGIMIPIISGQGTTSWSNGVRKLPLQDASIPACSFMKVVNENEIYILSTAGQLYIVRNGTVERPIITKDLSFMGPVYSQFYSTSDGEFYMLTANTVELGKMSCPSFSKQNENDTCENMITCFGLKSTDQNVCSTNGKCSALDTCICNFGWSGVKCNESTAQLVIQSLNPNRVTTDDGLDIGFKTSSSPLTNLKVDTKTGIVYLLSGGKTISLNGKTNDWVRSSDTTSKSMIISKTTGYFYFLRESCIYQRGATPYPYYYSGNCYTKGSVLGTISTASYNNLEDGDSGEDGSLYIVDSGNHVVRLISEGVMSTFCGSFGVSGLFINSNSSTKTFLKSPRAIKVTSNGVYIADSGNYRILFIDKSGHVQKIAGSSNGTSNGDGKATLTNIFPSNSLDYSESRQELYFIDNNRDEMNSGSVKVRKITKDGYVETLFGYYERDPYSNLTVPMTITLEKDTSFYAANSLAVSGDYLYLTFDSVKLIAKVSLSTNTLYVVSKIGSVLNGDGFHVGFTTFQHPSAPYFHSITRTLYWVEMSSIRMMRDNKVYTVVGLNSNIPSFGKMKPLWKDISPKGIALSSTGELYFSDGQHVIYKILNSRSDIEIVWGKKGVYGSADTLLENPTAIFINSKDELYIADSYRIIKFDITSKKITKIVSKSDVYFGICSSVIELSTGEIVYVDSYFKKVRMILNNGTNIIIAGGGLKTGVSNGDLATKLLFTTPVSVQEINTGVLLLLEQNSLIKMTWSPSRNGYICSIIAGKGLYSMTASGNGGLAINAVIYNFAMSYNTFTKEVYLLDNVESRIITPYCPEGFTFNISNETCQPVDMCFGFNSNDNRACSGRGECVGLDACNCFGGYSGIKCEIMCHKTCEGTVVDASFMLTEFSTDFSKPGNLVVDSEYIYVSDSEDNVVKRFDKGGYSSIYCGIEGQSGNQGNGLPGTEATLNSPLGLSVYNNELFIADFNNSVIRKVDAFGFVDVAFNTTEKPLNIIARGENVFYYTDSTSLYMINQSVISTIATGFDSPYGLFYYSNTSNMEESLLVADTNNNSIKKVSLSDRQVTIILSNLNSPKGLFIDSFGDLYIADSGSNQILKYSGGVLKVIAGTSNSSMNGTDGAINSLQAILHSPSDLIVTDEGIIYFTDSQGYAVKTLTPVCDKISMYDPILRKCFRPLLCFNFGIDDKRACSSNGQCVAENTCNCNDNWGGDDCSIPSCFNISASSTTTVCSGHGLCIDHNTCRCDTGWSGADCSIASCYGIKGDNSSVCYGNGQCVGFNQCSCNNGWSDFDCLTPSCFGLTYDLDSSCSGNGKCISNDTCECYLGYQGPDCSTVSVDPFQVYNPVLTVKTIGSLNKPKGVTVSSSGDIYFSDTSNNKLKKILQSDWSVSLIAGTGTGSFSGDGSSPTAATINNPIGLDITENGEVYFADSNNNRVRKCSYDGKLISTVVQVTSPQQVKIDEYNNRLWIVASGGVYMYDLNIANMTLVYSNDLNTPFGIDIGYQGKIVYITDKSNHVIRKLAKRGNSYVQSIYFGSKGVTGTYSSTSNMNNPMGISVTNGNSIIFSDSSNHVIKLISHGVNKTTSVIVGTGSSSGYSATETKPLSMALNTPGDVFVNEKGIYIADTNDNAIRIIKISCPYTNYVFNYYTSKCEFDTRISCNKISFSSPNVCNGKGVCYGVDKCNCTSGWNGTFCEIPICFGVSNPKLACSSNGQCISNNTCSCNDGWFGSICQNPSCFGISYNDSNTCSGNGQCIANNTCSCDNFYEGKNCSLPKCFGINSDSSLVCSGNGLCVSPDTCNCTSGYFGNDCFYTNCFGILSGETTVCSSKGNCTAPNTCFCEKGYYGNQCQNFTCFGIDSFSPNACSSRGSCIDIDKCKCGDDFYGSNCTGFDCFGYPSTNPNTCSGKGDCLNPNTCICNDGYAGERCEIARCFGVYGNESNVCDSHGECVSLDNCTCTSLHHYGDNCDRFDCFGIESSNSSVCSSHGNCTFLDICNCSKGYEGLSCSEFNCFGKKPIASDICSGNGICTGPNICNCKDGYFGDDCQITNCYGIHSNESSVCSSNGRCISLDSCSCSFGYYGEMCQEYDCFGMKHSNTSVCSQHGTCHSPNNCTCNDGYHGADCDRFNCFGVSSFNSSVCSSRGYCKLPNVCSCTGTFYGENCEQYDCFGINYQNSNVCSSHGKCIGADACQCYDGYISSNCSVPLCFGISALNSSVCRGHGYCTSPNKCDCISNQDTKFDGQECQNHFCKEYDGTLIRFNNNSVCSGSGVCKLNRVMKRSECVCSENYGGESCEMPKCFGILQNETSACNNNGFCSSVDTCECHHNDFFGYWKGSNCTQCQVPYSGSKCNVIKECNASVCHNNGICDEYMTCICNSNQTHGFWNAEFCNVCQEGYYGKECSTQMLGPLKLSGEASSMTFKMNAPISFSKTSVNCTRFLREDSYETVGGLQSICSWNNSMMKVTFGASFDVKSGRIIYLNRLVFDESGYDYEPIKLEYPDTPILPTAIVESNKLVGSCDSIIIDGSKSYSPDSKPLSFSWKVVNSPNINSLQHIVQSQTRSILSIDSSNCSTGVHIFELIVKSSILELQSIPLTISITKAEIPLPTISIDAQASPLTTSKLPYKIMKSTVLPDCAQSLSMIYNWKLVSGRNDIVFEMDQFNNLVIINYFLEDSSYEFECSVFVEGHAENIITSKVSFSTKISPLSSEIRLVELSTNYTIIQLLFRDPEIVNEEVNVEWECIDLDTKLNCSSSLLSHLSTLPLNSEFLISGSLLSNYNNISLKSTIKKGKRISNSELVVTIPQKTLPPIISPVYLSPSNLALGSSINLQFGVTIDGSDDISSAISRKWTLNNVVIEKSDSMRLDPSESNSLILATNSFTEGATYKIDFKVTDQRNNQFSIYSYSFSIKISPKCTCTISPSSGYALQTLFTFACTDCKNNQGPLSFEYGFIDSRYQTRVTLSKSSKYSAVLPSSYQGNTLNLYAVVSDSVSQSSSYLSAEVLVPVIGSLAEAKKKQLQWKTTGSSLKDGDYMKSVYSNDVMTSTFTKMIASLLSARSVCNGKGVLNNGKCQCDNGYSSFDCRYTTSDYVSIQESVFDLSNDFKETFGVYLDSKDILSEKFVANIIFGLETLTNRFDFLNETSFDIILSIVDHLLEEHEKYSSVQTSNGVDTLLLDILDHLYSFTEYYEIKEQLMSKLIEISQRLSSLESRKILVGQPPLILSNQLQTSITNKHFREEYSGLVIRYNNYSTILPESFSKHLSNQPKRVPVTYSWFALKDLSQFILPGNASRIISKYVVKFTLEKVKYLELLKEPVKFEIPLIEPIDMNSNKYSCIDFSNMTMPVESECQFKVENGIASCSCLNYSSTVGITFFERSRRAPSILAVKTAPLWELFSLLTIPFAIILVGCAFTIKTIFNRKISLDNNQFELRNVDSMIVTESA</sequence>
<dbReference type="Gene3D" id="2.120.10.30">
    <property type="entry name" value="TolB, C-terminal domain"/>
    <property type="match status" value="9"/>
</dbReference>
<dbReference type="InterPro" id="IPR013111">
    <property type="entry name" value="EGF_extracell"/>
</dbReference>
<feature type="transmembrane region" description="Helical" evidence="5">
    <location>
        <begin position="4451"/>
        <end position="4473"/>
    </location>
</feature>
<dbReference type="eggNOG" id="KOG2177">
    <property type="taxonomic scope" value="Eukaryota"/>
</dbReference>
<feature type="domain" description="EGF-like" evidence="6">
    <location>
        <begin position="3117"/>
        <end position="3150"/>
    </location>
</feature>
<feature type="domain" description="EGF-like" evidence="6">
    <location>
        <begin position="3156"/>
        <end position="3189"/>
    </location>
</feature>
<feature type="disulfide bond" evidence="4">
    <location>
        <begin position="3062"/>
        <end position="3071"/>
    </location>
</feature>
<dbReference type="InterPro" id="IPR011042">
    <property type="entry name" value="6-blade_b-propeller_TolB-like"/>
</dbReference>
<dbReference type="SMART" id="SM00181">
    <property type="entry name" value="EGF"/>
    <property type="match status" value="22"/>
</dbReference>
<dbReference type="VEuPathDB" id="AmoebaDB:NAEGRDRAFT_53247"/>
<feature type="domain" description="EGF-like" evidence="6">
    <location>
        <begin position="1193"/>
        <end position="1232"/>
    </location>
</feature>
<feature type="domain" description="EGF-like" evidence="6">
    <location>
        <begin position="2760"/>
        <end position="2798"/>
    </location>
</feature>
<feature type="disulfide bond" evidence="4">
    <location>
        <begin position="2983"/>
        <end position="2992"/>
    </location>
</feature>
<accession>D2VYF1</accession>
<dbReference type="Pfam" id="PF23106">
    <property type="entry name" value="EGF_Teneurin"/>
    <property type="match status" value="1"/>
</dbReference>
<dbReference type="Pfam" id="PF01436">
    <property type="entry name" value="NHL"/>
    <property type="match status" value="1"/>
</dbReference>
<feature type="domain" description="EGF-like" evidence="6">
    <location>
        <begin position="2286"/>
        <end position="2320"/>
    </location>
</feature>
<evidence type="ECO:0000256" key="5">
    <source>
        <dbReference type="SAM" id="Phobius"/>
    </source>
</evidence>
<dbReference type="PROSITE" id="PS50026">
    <property type="entry name" value="EGF_3"/>
    <property type="match status" value="9"/>
</dbReference>
<keyword evidence="5" id="KW-1133">Transmembrane helix</keyword>
<keyword evidence="4" id="KW-0245">EGF-like domain</keyword>
<feature type="disulfide bond" evidence="4">
    <location>
        <begin position="2788"/>
        <end position="2797"/>
    </location>
</feature>
<feature type="transmembrane region" description="Helical" evidence="5">
    <location>
        <begin position="103"/>
        <end position="121"/>
    </location>
</feature>
<feature type="disulfide bond" evidence="4">
    <location>
        <begin position="3179"/>
        <end position="3188"/>
    </location>
</feature>
<feature type="disulfide bond" evidence="4">
    <location>
        <begin position="3140"/>
        <end position="3149"/>
    </location>
</feature>
<proteinExistence type="predicted"/>
<feature type="domain" description="EGF-like" evidence="6">
    <location>
        <begin position="2954"/>
        <end position="2993"/>
    </location>
</feature>
<dbReference type="PROSITE" id="PS01186">
    <property type="entry name" value="EGF_2"/>
    <property type="match status" value="12"/>
</dbReference>
<dbReference type="OrthoDB" id="409374at2759"/>
<dbReference type="Proteomes" id="UP000006671">
    <property type="component" value="Unassembled WGS sequence"/>
</dbReference>
<name>D2VYF1_NAEGR</name>
<reference evidence="7 8" key="1">
    <citation type="journal article" date="2010" name="Cell">
        <title>The genome of Naegleria gruberi illuminates early eukaryotic versatility.</title>
        <authorList>
            <person name="Fritz-Laylin L.K."/>
            <person name="Prochnik S.E."/>
            <person name="Ginger M.L."/>
            <person name="Dacks J.B."/>
            <person name="Carpenter M.L."/>
            <person name="Field M.C."/>
            <person name="Kuo A."/>
            <person name="Paredez A."/>
            <person name="Chapman J."/>
            <person name="Pham J."/>
            <person name="Shu S."/>
            <person name="Neupane R."/>
            <person name="Cipriano M."/>
            <person name="Mancuso J."/>
            <person name="Tu H."/>
            <person name="Salamov A."/>
            <person name="Lindquist E."/>
            <person name="Shapiro H."/>
            <person name="Lucas S."/>
            <person name="Grigoriev I.V."/>
            <person name="Cande W.Z."/>
            <person name="Fulton C."/>
            <person name="Rokhsar D.S."/>
            <person name="Dawson S.C."/>
        </authorList>
    </citation>
    <scope>NUCLEOTIDE SEQUENCE [LARGE SCALE GENOMIC DNA]</scope>
    <source>
        <strain evidence="7 8">NEG-M</strain>
    </source>
</reference>
<dbReference type="InterPro" id="IPR002859">
    <property type="entry name" value="PKD/REJ-like"/>
</dbReference>
<dbReference type="PANTHER" id="PTHR14949">
    <property type="entry name" value="EGF-LIKE-DOMAIN, MULTIPLE 7, 8"/>
    <property type="match status" value="1"/>
</dbReference>
<feature type="disulfide bond" evidence="4">
    <location>
        <begin position="1925"/>
        <end position="1934"/>
    </location>
</feature>
<keyword evidence="5" id="KW-0812">Transmembrane</keyword>
<dbReference type="EMBL" id="GG738910">
    <property type="protein sequence ID" value="EFC38199.1"/>
    <property type="molecule type" value="Genomic_DNA"/>
</dbReference>
<keyword evidence="8" id="KW-1185">Reference proteome</keyword>
<dbReference type="SUPFAM" id="SSF101898">
    <property type="entry name" value="NHL repeat"/>
    <property type="match status" value="3"/>
</dbReference>
<dbReference type="InterPro" id="IPR050969">
    <property type="entry name" value="Dev_Signal_Modulators"/>
</dbReference>
<feature type="disulfide bond" evidence="4">
    <location>
        <begin position="2310"/>
        <end position="2319"/>
    </location>
</feature>
<dbReference type="Gene3D" id="2.60.40.10">
    <property type="entry name" value="Immunoglobulins"/>
    <property type="match status" value="1"/>
</dbReference>
<feature type="domain" description="EGF-like" evidence="6">
    <location>
        <begin position="3033"/>
        <end position="3072"/>
    </location>
</feature>
<dbReference type="InterPro" id="IPR013783">
    <property type="entry name" value="Ig-like_fold"/>
</dbReference>
<evidence type="ECO:0000259" key="6">
    <source>
        <dbReference type="PROSITE" id="PS50026"/>
    </source>
</evidence>
<dbReference type="Gene3D" id="2.10.25.10">
    <property type="entry name" value="Laminin"/>
    <property type="match status" value="12"/>
</dbReference>
<keyword evidence="1" id="KW-0732">Signal</keyword>
<evidence type="ECO:0000313" key="7">
    <source>
        <dbReference type="EMBL" id="EFC38199.1"/>
    </source>
</evidence>
<dbReference type="InParanoid" id="D2VYF1"/>
<dbReference type="RefSeq" id="XP_002670943.1">
    <property type="nucleotide sequence ID" value="XM_002670897.1"/>
</dbReference>